<keyword evidence="6 15" id="KW-0812">Transmembrane</keyword>
<feature type="domain" description="Cation efflux protein cytoplasmic" evidence="17">
    <location>
        <begin position="211"/>
        <end position="287"/>
    </location>
</feature>
<feature type="transmembrane region" description="Helical" evidence="15">
    <location>
        <begin position="40"/>
        <end position="61"/>
    </location>
</feature>
<comment type="subcellular location">
    <subcellularLocation>
        <location evidence="1">Cell membrane</location>
        <topology evidence="1">Multi-pass membrane protein</topology>
    </subcellularLocation>
</comment>
<keyword evidence="5" id="KW-0410">Iron transport</keyword>
<dbReference type="GO" id="GO:0015086">
    <property type="term" value="F:cadmium ion transmembrane transporter activity"/>
    <property type="evidence" value="ECO:0007669"/>
    <property type="project" value="TreeGrafter"/>
</dbReference>
<feature type="transmembrane region" description="Helical" evidence="15">
    <location>
        <begin position="182"/>
        <end position="203"/>
    </location>
</feature>
<dbReference type="NCBIfam" id="TIGR01297">
    <property type="entry name" value="CDF"/>
    <property type="match status" value="1"/>
</dbReference>
<feature type="transmembrane region" description="Helical" evidence="15">
    <location>
        <begin position="159"/>
        <end position="176"/>
    </location>
</feature>
<comment type="subunit">
    <text evidence="13">Homodimer. The subunits are held together in a parallel orientation through zinc binding at the interface of the cytoplasmic domains.</text>
</comment>
<dbReference type="SUPFAM" id="SSF161111">
    <property type="entry name" value="Cation efflux protein transmembrane domain-like"/>
    <property type="match status" value="1"/>
</dbReference>
<dbReference type="AlphaFoldDB" id="A0AA42B8Y5"/>
<evidence type="ECO:0000256" key="6">
    <source>
        <dbReference type="ARBA" id="ARBA00022692"/>
    </source>
</evidence>
<dbReference type="FunFam" id="1.20.1510.10:FF:000001">
    <property type="entry name" value="Ferrous-iron efflux pump FieF"/>
    <property type="match status" value="1"/>
</dbReference>
<dbReference type="InterPro" id="IPR027469">
    <property type="entry name" value="Cation_efflux_TMD_sf"/>
</dbReference>
<protein>
    <recommendedName>
        <fullName evidence="14">Cation-efflux pump FieF</fullName>
    </recommendedName>
</protein>
<dbReference type="InterPro" id="IPR036837">
    <property type="entry name" value="Cation_efflux_CTD_sf"/>
</dbReference>
<feature type="transmembrane region" description="Helical" evidence="15">
    <location>
        <begin position="82"/>
        <end position="103"/>
    </location>
</feature>
<keyword evidence="7" id="KW-0406">Ion transport</keyword>
<evidence type="ECO:0000313" key="18">
    <source>
        <dbReference type="EMBL" id="MCM2681053.1"/>
    </source>
</evidence>
<dbReference type="SUPFAM" id="SSF160240">
    <property type="entry name" value="Cation efflux protein cytoplasmic domain-like"/>
    <property type="match status" value="1"/>
</dbReference>
<evidence type="ECO:0000256" key="7">
    <source>
        <dbReference type="ARBA" id="ARBA00022906"/>
    </source>
</evidence>
<evidence type="ECO:0000256" key="11">
    <source>
        <dbReference type="ARBA" id="ARBA00047695"/>
    </source>
</evidence>
<gene>
    <name evidence="18" type="ORF">NAF29_15465</name>
</gene>
<evidence type="ECO:0000256" key="10">
    <source>
        <dbReference type="ARBA" id="ARBA00035584"/>
    </source>
</evidence>
<evidence type="ECO:0000313" key="19">
    <source>
        <dbReference type="Proteomes" id="UP001165393"/>
    </source>
</evidence>
<dbReference type="FunFam" id="3.30.70.1350:FF:000002">
    <property type="entry name" value="Ferrous-iron efflux pump FieF"/>
    <property type="match status" value="1"/>
</dbReference>
<evidence type="ECO:0000256" key="12">
    <source>
        <dbReference type="ARBA" id="ARBA00050984"/>
    </source>
</evidence>
<dbReference type="InterPro" id="IPR058533">
    <property type="entry name" value="Cation_efflux_TM"/>
</dbReference>
<feature type="transmembrane region" description="Helical" evidence="15">
    <location>
        <begin position="115"/>
        <end position="138"/>
    </location>
</feature>
<comment type="catalytic activity">
    <reaction evidence="10">
        <text>Fe(2+)(in) + H(+)(out) = Fe(2+)(out) + H(+)(in)</text>
        <dbReference type="Rhea" id="RHEA:29439"/>
        <dbReference type="ChEBI" id="CHEBI:15378"/>
        <dbReference type="ChEBI" id="CHEBI:29033"/>
    </reaction>
</comment>
<dbReference type="GO" id="GO:0015093">
    <property type="term" value="F:ferrous iron transmembrane transporter activity"/>
    <property type="evidence" value="ECO:0007669"/>
    <property type="project" value="TreeGrafter"/>
</dbReference>
<keyword evidence="7" id="KW-0864">Zinc transport</keyword>
<evidence type="ECO:0000256" key="3">
    <source>
        <dbReference type="ARBA" id="ARBA00022448"/>
    </source>
</evidence>
<dbReference type="PANTHER" id="PTHR43840:SF41">
    <property type="entry name" value="CATION-EFFLUX PUMP FIEF"/>
    <property type="match status" value="1"/>
</dbReference>
<dbReference type="GO" id="GO:0006882">
    <property type="term" value="P:intracellular zinc ion homeostasis"/>
    <property type="evidence" value="ECO:0007669"/>
    <property type="project" value="TreeGrafter"/>
</dbReference>
<evidence type="ECO:0000256" key="8">
    <source>
        <dbReference type="ARBA" id="ARBA00022989"/>
    </source>
</evidence>
<dbReference type="InterPro" id="IPR027470">
    <property type="entry name" value="Cation_efflux_CTD"/>
</dbReference>
<evidence type="ECO:0000256" key="9">
    <source>
        <dbReference type="ARBA" id="ARBA00023136"/>
    </source>
</evidence>
<dbReference type="Pfam" id="PF16916">
    <property type="entry name" value="ZT_dimer"/>
    <property type="match status" value="1"/>
</dbReference>
<comment type="similarity">
    <text evidence="2">Belongs to the cation diffusion facilitator (CDF) transporter (TC 2.A.4) family. FieF subfamily.</text>
</comment>
<dbReference type="GO" id="GO:0015341">
    <property type="term" value="F:zinc efflux antiporter activity"/>
    <property type="evidence" value="ECO:0007669"/>
    <property type="project" value="TreeGrafter"/>
</dbReference>
<evidence type="ECO:0000259" key="16">
    <source>
        <dbReference type="Pfam" id="PF01545"/>
    </source>
</evidence>
<dbReference type="EMBL" id="JAMQGP010000008">
    <property type="protein sequence ID" value="MCM2681053.1"/>
    <property type="molecule type" value="Genomic_DNA"/>
</dbReference>
<dbReference type="GO" id="GO:0005886">
    <property type="term" value="C:plasma membrane"/>
    <property type="evidence" value="ECO:0007669"/>
    <property type="project" value="UniProtKB-SubCell"/>
</dbReference>
<dbReference type="Gene3D" id="1.20.1510.10">
    <property type="entry name" value="Cation efflux protein transmembrane domain"/>
    <property type="match status" value="1"/>
</dbReference>
<dbReference type="Proteomes" id="UP001165393">
    <property type="component" value="Unassembled WGS sequence"/>
</dbReference>
<keyword evidence="9 15" id="KW-0472">Membrane</keyword>
<sequence length="302" mass="33065">MSKPDYARLVKSASLTAIIVAVILIAIKTVAWLMTGSASLLASLIDSFVDAAASAVNFFALRWATKPADDDHRFGHGKAEALAALLQGGFIAGSALLLAMHGIDRLLHPTIVQHLALGMGSMAIATLVTIGLVIYQSWVIKQTDSTAIRADRLHYQSDVMMNLAILCSLALTWYGWHAADGIFALAIAAYMMFSVVSIIRHALDNLMDKELSDDERQHVINIVNNHPQTFGLHQLRTRKSAGTRFIQLHLELDDDLTLAESHAISDDIEAQIQALFDTVDVIIHQDPRSVVARNANAQEIRR</sequence>
<organism evidence="18 19">
    <name type="scientific">Echinimonas agarilytica</name>
    <dbReference type="NCBI Taxonomy" id="1215918"/>
    <lineage>
        <taxon>Bacteria</taxon>
        <taxon>Pseudomonadati</taxon>
        <taxon>Pseudomonadota</taxon>
        <taxon>Gammaproteobacteria</taxon>
        <taxon>Alteromonadales</taxon>
        <taxon>Echinimonadaceae</taxon>
        <taxon>Echinimonas</taxon>
    </lineage>
</organism>
<dbReference type="Pfam" id="PF01545">
    <property type="entry name" value="Cation_efflux"/>
    <property type="match status" value="1"/>
</dbReference>
<keyword evidence="7" id="KW-0862">Zinc</keyword>
<feature type="domain" description="Cation efflux protein transmembrane" evidence="16">
    <location>
        <begin position="15"/>
        <end position="207"/>
    </location>
</feature>
<reference evidence="18 19" key="1">
    <citation type="journal article" date="2013" name="Antonie Van Leeuwenhoek">
        <title>Echinimonas agarilytica gen. nov., sp. nov., a new gammaproteobacterium isolated from the sea urchin Strongylocentrotus intermedius.</title>
        <authorList>
            <person name="Nedashkovskaya O.I."/>
            <person name="Stenkova A.M."/>
            <person name="Zhukova N.V."/>
            <person name="Van Trappen S."/>
            <person name="Lee J.S."/>
            <person name="Kim S.B."/>
        </authorList>
    </citation>
    <scope>NUCLEOTIDE SEQUENCE [LARGE SCALE GENOMIC DNA]</scope>
    <source>
        <strain evidence="18 19">KMM 6351</strain>
    </source>
</reference>
<evidence type="ECO:0000256" key="4">
    <source>
        <dbReference type="ARBA" id="ARBA00022475"/>
    </source>
</evidence>
<comment type="catalytic activity">
    <reaction evidence="12">
        <text>Cd(2+)(in) + H(+)(out) = Cd(2+)(out) + H(+)(in)</text>
        <dbReference type="Rhea" id="RHEA:28739"/>
        <dbReference type="ChEBI" id="CHEBI:15378"/>
        <dbReference type="ChEBI" id="CHEBI:48775"/>
    </reaction>
</comment>
<comment type="catalytic activity">
    <reaction evidence="11">
        <text>Zn(2+)(in) + H(+)(out) = Zn(2+)(out) + H(+)(in)</text>
        <dbReference type="Rhea" id="RHEA:28839"/>
        <dbReference type="ChEBI" id="CHEBI:15378"/>
        <dbReference type="ChEBI" id="CHEBI:29105"/>
    </reaction>
</comment>
<feature type="transmembrane region" description="Helical" evidence="15">
    <location>
        <begin position="12"/>
        <end position="34"/>
    </location>
</feature>
<proteinExistence type="inferred from homology"/>
<dbReference type="InterPro" id="IPR002524">
    <property type="entry name" value="Cation_efflux"/>
</dbReference>
<evidence type="ECO:0000256" key="13">
    <source>
        <dbReference type="ARBA" id="ARBA00062926"/>
    </source>
</evidence>
<dbReference type="InterPro" id="IPR050291">
    <property type="entry name" value="CDF_Transporter"/>
</dbReference>
<accession>A0AA42B8Y5</accession>
<name>A0AA42B8Y5_9GAMM</name>
<keyword evidence="3" id="KW-0813">Transport</keyword>
<keyword evidence="5" id="KW-0408">Iron</keyword>
<evidence type="ECO:0000256" key="2">
    <source>
        <dbReference type="ARBA" id="ARBA00010212"/>
    </source>
</evidence>
<evidence type="ECO:0000256" key="5">
    <source>
        <dbReference type="ARBA" id="ARBA00022496"/>
    </source>
</evidence>
<keyword evidence="4" id="KW-1003">Cell membrane</keyword>
<dbReference type="RefSeq" id="WP_251262526.1">
    <property type="nucleotide sequence ID" value="NZ_JAMQGP010000008.1"/>
</dbReference>
<keyword evidence="19" id="KW-1185">Reference proteome</keyword>
<dbReference type="Gene3D" id="3.30.70.1350">
    <property type="entry name" value="Cation efflux protein, cytoplasmic domain"/>
    <property type="match status" value="1"/>
</dbReference>
<evidence type="ECO:0000259" key="17">
    <source>
        <dbReference type="Pfam" id="PF16916"/>
    </source>
</evidence>
<keyword evidence="8 15" id="KW-1133">Transmembrane helix</keyword>
<evidence type="ECO:0000256" key="1">
    <source>
        <dbReference type="ARBA" id="ARBA00004651"/>
    </source>
</evidence>
<comment type="caution">
    <text evidence="18">The sequence shown here is derived from an EMBL/GenBank/DDBJ whole genome shotgun (WGS) entry which is preliminary data.</text>
</comment>
<evidence type="ECO:0000256" key="15">
    <source>
        <dbReference type="SAM" id="Phobius"/>
    </source>
</evidence>
<evidence type="ECO:0000256" key="14">
    <source>
        <dbReference type="ARBA" id="ARBA00072262"/>
    </source>
</evidence>
<dbReference type="PANTHER" id="PTHR43840">
    <property type="entry name" value="MITOCHONDRIAL METAL TRANSPORTER 1-RELATED"/>
    <property type="match status" value="1"/>
</dbReference>